<reference evidence="1" key="1">
    <citation type="submission" date="2018-05" db="EMBL/GenBank/DDBJ databases">
        <authorList>
            <person name="Lanie J.A."/>
            <person name="Ng W.-L."/>
            <person name="Kazmierczak K.M."/>
            <person name="Andrzejewski T.M."/>
            <person name="Davidsen T.M."/>
            <person name="Wayne K.J."/>
            <person name="Tettelin H."/>
            <person name="Glass J.I."/>
            <person name="Rusch D."/>
            <person name="Podicherti R."/>
            <person name="Tsui H.-C.T."/>
            <person name="Winkler M.E."/>
        </authorList>
    </citation>
    <scope>NUCLEOTIDE SEQUENCE</scope>
</reference>
<gene>
    <name evidence="1" type="ORF">METZ01_LOCUS248246</name>
</gene>
<dbReference type="InterPro" id="IPR006034">
    <property type="entry name" value="Asparaginase/glutaminase-like"/>
</dbReference>
<organism evidence="1">
    <name type="scientific">marine metagenome</name>
    <dbReference type="NCBI Taxonomy" id="408172"/>
    <lineage>
        <taxon>unclassified sequences</taxon>
        <taxon>metagenomes</taxon>
        <taxon>ecological metagenomes</taxon>
    </lineage>
</organism>
<sequence>MIKIFVTGGTFDKDYDEKNGKMFFKETHMSEILALGRSRVDVDIETLMMIDSLDMTDKGRALIVDSCANAKEDQI</sequence>
<dbReference type="PIRSF" id="PIRSF500176">
    <property type="entry name" value="L_ASNase"/>
    <property type="match status" value="1"/>
</dbReference>
<dbReference type="EMBL" id="UINC01065578">
    <property type="protein sequence ID" value="SVB95392.1"/>
    <property type="molecule type" value="Genomic_DNA"/>
</dbReference>
<feature type="non-terminal residue" evidence="1">
    <location>
        <position position="75"/>
    </location>
</feature>
<name>A0A382I7U6_9ZZZZ</name>
<evidence type="ECO:0008006" key="2">
    <source>
        <dbReference type="Google" id="ProtNLM"/>
    </source>
</evidence>
<dbReference type="InterPro" id="IPR037152">
    <property type="entry name" value="L-asparaginase_N_sf"/>
</dbReference>
<proteinExistence type="predicted"/>
<dbReference type="InterPro" id="IPR036152">
    <property type="entry name" value="Asp/glu_Ase-like_sf"/>
</dbReference>
<evidence type="ECO:0000313" key="1">
    <source>
        <dbReference type="EMBL" id="SVB95392.1"/>
    </source>
</evidence>
<protein>
    <recommendedName>
        <fullName evidence="2">L-asparaginase N-terminal domain-containing protein</fullName>
    </recommendedName>
</protein>
<accession>A0A382I7U6</accession>
<dbReference type="SUPFAM" id="SSF53774">
    <property type="entry name" value="Glutaminase/Asparaginase"/>
    <property type="match status" value="1"/>
</dbReference>
<dbReference type="PIRSF" id="PIRSF001220">
    <property type="entry name" value="L-ASNase_gatD"/>
    <property type="match status" value="1"/>
</dbReference>
<dbReference type="AlphaFoldDB" id="A0A382I7U6"/>
<dbReference type="Gene3D" id="3.40.50.1170">
    <property type="entry name" value="L-asparaginase, N-terminal domain"/>
    <property type="match status" value="1"/>
</dbReference>